<evidence type="ECO:0000256" key="12">
    <source>
        <dbReference type="ARBA" id="ARBA00049954"/>
    </source>
</evidence>
<dbReference type="InterPro" id="IPR006203">
    <property type="entry name" value="GHMP_knse_ATP-bd_CS"/>
</dbReference>
<name>A0A9Y2EUS3_9FIRM</name>
<dbReference type="PIRSF" id="PIRSF000676">
    <property type="entry name" value="Homoser_kin"/>
    <property type="match status" value="1"/>
</dbReference>
<dbReference type="Gene3D" id="3.30.230.10">
    <property type="match status" value="1"/>
</dbReference>
<keyword evidence="17" id="KW-1185">Reference proteome</keyword>
<evidence type="ECO:0000256" key="6">
    <source>
        <dbReference type="ARBA" id="ARBA00022679"/>
    </source>
</evidence>
<evidence type="ECO:0000313" key="16">
    <source>
        <dbReference type="EMBL" id="WIW69619.1"/>
    </source>
</evidence>
<keyword evidence="9 13" id="KW-0418">Kinase</keyword>
<evidence type="ECO:0000256" key="10">
    <source>
        <dbReference type="ARBA" id="ARBA00022840"/>
    </source>
</evidence>
<dbReference type="GO" id="GO:0009088">
    <property type="term" value="P:threonine biosynthetic process"/>
    <property type="evidence" value="ECO:0007669"/>
    <property type="project" value="UniProtKB-UniRule"/>
</dbReference>
<comment type="function">
    <text evidence="12 13">Catalyzes the ATP-dependent phosphorylation of L-homoserine to L-homoserine phosphate.</text>
</comment>
<evidence type="ECO:0000256" key="2">
    <source>
        <dbReference type="ARBA" id="ARBA00007370"/>
    </source>
</evidence>
<dbReference type="InterPro" id="IPR000870">
    <property type="entry name" value="Homoserine_kinase"/>
</dbReference>
<dbReference type="SUPFAM" id="SSF54211">
    <property type="entry name" value="Ribosomal protein S5 domain 2-like"/>
    <property type="match status" value="1"/>
</dbReference>
<dbReference type="PANTHER" id="PTHR20861:SF1">
    <property type="entry name" value="HOMOSERINE KINASE"/>
    <property type="match status" value="1"/>
</dbReference>
<dbReference type="GO" id="GO:0005524">
    <property type="term" value="F:ATP binding"/>
    <property type="evidence" value="ECO:0007669"/>
    <property type="project" value="UniProtKB-UniRule"/>
</dbReference>
<dbReference type="RefSeq" id="WP_147668902.1">
    <property type="nucleotide sequence ID" value="NZ_CP120678.1"/>
</dbReference>
<dbReference type="PRINTS" id="PR00958">
    <property type="entry name" value="HOMSERKINASE"/>
</dbReference>
<dbReference type="HAMAP" id="MF_00384">
    <property type="entry name" value="Homoser_kinase"/>
    <property type="match status" value="1"/>
</dbReference>
<protein>
    <recommendedName>
        <fullName evidence="4 13">Homoserine kinase</fullName>
        <shortName evidence="13">HK</shortName>
        <shortName evidence="13">HSK</shortName>
        <ecNumber evidence="3 13">2.7.1.39</ecNumber>
    </recommendedName>
</protein>
<evidence type="ECO:0000256" key="5">
    <source>
        <dbReference type="ARBA" id="ARBA00022605"/>
    </source>
</evidence>
<evidence type="ECO:0000313" key="17">
    <source>
        <dbReference type="Proteomes" id="UP001243623"/>
    </source>
</evidence>
<evidence type="ECO:0000256" key="11">
    <source>
        <dbReference type="ARBA" id="ARBA00049375"/>
    </source>
</evidence>
<dbReference type="Pfam" id="PF00288">
    <property type="entry name" value="GHMP_kinases_N"/>
    <property type="match status" value="1"/>
</dbReference>
<evidence type="ECO:0000256" key="7">
    <source>
        <dbReference type="ARBA" id="ARBA00022697"/>
    </source>
</evidence>
<keyword evidence="13" id="KW-0963">Cytoplasm</keyword>
<sequence length="303" mass="32387">MLKSVKIKVPGTSANCGPGFDSIGIACTIYNELELTLNNSGKLTIEIDGEGKNNIPCDERNVVWKSIQYLLRKAEKKYNGGIIKMSNGIPLARGLGSSAAAIVSGLMAANVVIGSPFNKQEIFQMATDIEGHPDNVAPAIFGGITLSIDQDHIAQCLSFMPPKGIKLVVAIPSFNLSTKMARRVLPNMVPLQDAVFNVSRTALLVGALCKGEYQHLRNALGDKLHQPYRLGLIPGMEEVFNKALKNGALGVALSGAGPCLIAFTTEKMNEIGEAMVSAFRSNDVDAKYVILDIDSQGVQATEI</sequence>
<evidence type="ECO:0000256" key="3">
    <source>
        <dbReference type="ARBA" id="ARBA00012078"/>
    </source>
</evidence>
<gene>
    <name evidence="13 16" type="primary">thrB</name>
    <name evidence="16" type="ORF">P3F81_06725</name>
</gene>
<comment type="subcellular location">
    <subcellularLocation>
        <location evidence="13">Cytoplasm</location>
    </subcellularLocation>
</comment>
<dbReference type="PROSITE" id="PS00627">
    <property type="entry name" value="GHMP_KINASES_ATP"/>
    <property type="match status" value="1"/>
</dbReference>
<dbReference type="NCBIfam" id="TIGR00191">
    <property type="entry name" value="thrB"/>
    <property type="match status" value="1"/>
</dbReference>
<dbReference type="Pfam" id="PF08544">
    <property type="entry name" value="GHMP_kinases_C"/>
    <property type="match status" value="1"/>
</dbReference>
<dbReference type="SUPFAM" id="SSF55060">
    <property type="entry name" value="GHMP Kinase, C-terminal domain"/>
    <property type="match status" value="1"/>
</dbReference>
<dbReference type="GO" id="GO:0005737">
    <property type="term" value="C:cytoplasm"/>
    <property type="evidence" value="ECO:0007669"/>
    <property type="project" value="UniProtKB-SubCell"/>
</dbReference>
<dbReference type="InterPro" id="IPR013750">
    <property type="entry name" value="GHMP_kinase_C_dom"/>
</dbReference>
<evidence type="ECO:0000256" key="9">
    <source>
        <dbReference type="ARBA" id="ARBA00022777"/>
    </source>
</evidence>
<dbReference type="EMBL" id="CP120678">
    <property type="protein sequence ID" value="WIW69619.1"/>
    <property type="molecule type" value="Genomic_DNA"/>
</dbReference>
<dbReference type="Proteomes" id="UP001243623">
    <property type="component" value="Chromosome"/>
</dbReference>
<reference evidence="16" key="1">
    <citation type="submission" date="2023-03" db="EMBL/GenBank/DDBJ databases">
        <title>Selenobaculum gbiensis gen. nov. sp. nov., a new bacterium isolated from the gut microbiota of IBD patient.</title>
        <authorList>
            <person name="Yeo S."/>
            <person name="Park H."/>
            <person name="Huh C.S."/>
        </authorList>
    </citation>
    <scope>NUCLEOTIDE SEQUENCE</scope>
    <source>
        <strain evidence="16">ICN-92133</strain>
    </source>
</reference>
<keyword evidence="10 13" id="KW-0067">ATP-binding</keyword>
<evidence type="ECO:0000256" key="1">
    <source>
        <dbReference type="ARBA" id="ARBA00005015"/>
    </source>
</evidence>
<dbReference type="Gene3D" id="3.30.70.890">
    <property type="entry name" value="GHMP kinase, C-terminal domain"/>
    <property type="match status" value="1"/>
</dbReference>
<comment type="pathway">
    <text evidence="1 13">Amino-acid biosynthesis; L-threonine biosynthesis; L-threonine from L-aspartate: step 4/5.</text>
</comment>
<keyword evidence="7 13" id="KW-0791">Threonine biosynthesis</keyword>
<organism evidence="16 17">
    <name type="scientific">Selenobaculum gibii</name>
    <dbReference type="NCBI Taxonomy" id="3054208"/>
    <lineage>
        <taxon>Bacteria</taxon>
        <taxon>Bacillati</taxon>
        <taxon>Bacillota</taxon>
        <taxon>Negativicutes</taxon>
        <taxon>Selenomonadales</taxon>
        <taxon>Selenomonadaceae</taxon>
        <taxon>Selenobaculum</taxon>
    </lineage>
</organism>
<proteinExistence type="inferred from homology"/>
<evidence type="ECO:0000259" key="15">
    <source>
        <dbReference type="Pfam" id="PF08544"/>
    </source>
</evidence>
<keyword evidence="8 13" id="KW-0547">Nucleotide-binding</keyword>
<dbReference type="NCBIfam" id="NF002288">
    <property type="entry name" value="PRK01212.1-4"/>
    <property type="match status" value="1"/>
</dbReference>
<keyword evidence="5 13" id="KW-0028">Amino-acid biosynthesis</keyword>
<dbReference type="InterPro" id="IPR014721">
    <property type="entry name" value="Ribsml_uS5_D2-typ_fold_subgr"/>
</dbReference>
<evidence type="ECO:0000256" key="8">
    <source>
        <dbReference type="ARBA" id="ARBA00022741"/>
    </source>
</evidence>
<feature type="binding site" evidence="13">
    <location>
        <begin position="90"/>
        <end position="100"/>
    </location>
    <ligand>
        <name>ATP</name>
        <dbReference type="ChEBI" id="CHEBI:30616"/>
    </ligand>
</feature>
<evidence type="ECO:0000259" key="14">
    <source>
        <dbReference type="Pfam" id="PF00288"/>
    </source>
</evidence>
<keyword evidence="6 13" id="KW-0808">Transferase</keyword>
<feature type="domain" description="GHMP kinase C-terminal" evidence="15">
    <location>
        <begin position="206"/>
        <end position="278"/>
    </location>
</feature>
<dbReference type="KEGG" id="sgbi:P3F81_06725"/>
<evidence type="ECO:0000256" key="4">
    <source>
        <dbReference type="ARBA" id="ARBA00017858"/>
    </source>
</evidence>
<dbReference type="EC" id="2.7.1.39" evidence="3 13"/>
<accession>A0A9Y2EUS3</accession>
<dbReference type="AlphaFoldDB" id="A0A9Y2EUS3"/>
<dbReference type="InterPro" id="IPR020568">
    <property type="entry name" value="Ribosomal_Su5_D2-typ_SF"/>
</dbReference>
<comment type="similarity">
    <text evidence="2 13">Belongs to the GHMP kinase family. Homoserine kinase subfamily.</text>
</comment>
<dbReference type="GO" id="GO:0004413">
    <property type="term" value="F:homoserine kinase activity"/>
    <property type="evidence" value="ECO:0007669"/>
    <property type="project" value="UniProtKB-UniRule"/>
</dbReference>
<comment type="catalytic activity">
    <reaction evidence="11 13">
        <text>L-homoserine + ATP = O-phospho-L-homoserine + ADP + H(+)</text>
        <dbReference type="Rhea" id="RHEA:13985"/>
        <dbReference type="ChEBI" id="CHEBI:15378"/>
        <dbReference type="ChEBI" id="CHEBI:30616"/>
        <dbReference type="ChEBI" id="CHEBI:57476"/>
        <dbReference type="ChEBI" id="CHEBI:57590"/>
        <dbReference type="ChEBI" id="CHEBI:456216"/>
        <dbReference type="EC" id="2.7.1.39"/>
    </reaction>
</comment>
<dbReference type="PANTHER" id="PTHR20861">
    <property type="entry name" value="HOMOSERINE/4-DIPHOSPHOCYTIDYL-2-C-METHYL-D-ERYTHRITOL KINASE"/>
    <property type="match status" value="1"/>
</dbReference>
<feature type="domain" description="GHMP kinase N-terminal" evidence="14">
    <location>
        <begin position="61"/>
        <end position="143"/>
    </location>
</feature>
<dbReference type="InterPro" id="IPR006204">
    <property type="entry name" value="GHMP_kinase_N_dom"/>
</dbReference>
<evidence type="ECO:0000256" key="13">
    <source>
        <dbReference type="HAMAP-Rule" id="MF_00384"/>
    </source>
</evidence>
<dbReference type="InterPro" id="IPR036554">
    <property type="entry name" value="GHMP_kinase_C_sf"/>
</dbReference>